<dbReference type="InterPro" id="IPR004437">
    <property type="entry name" value="ParB/RepB/Spo0J"/>
</dbReference>
<dbReference type="InterPro" id="IPR050336">
    <property type="entry name" value="Chromosome_partition/occlusion"/>
</dbReference>
<reference evidence="7 8" key="1">
    <citation type="journal article" date="2015" name="Genome Biol. Evol.">
        <title>Distinctive Genome Reduction Rates Revealed by Genomic Analyses of Two Coxiella-Like Endosymbionts in Ticks.</title>
        <authorList>
            <person name="Gottlieb Y."/>
            <person name="Lalzar I."/>
            <person name="Klasson L."/>
        </authorList>
    </citation>
    <scope>NUCLEOTIDE SEQUENCE [LARGE SCALE GENOMIC DNA]</scope>
    <source>
        <strain evidence="7 8">CRt</strain>
    </source>
</reference>
<gene>
    <name evidence="7" type="primary">parB</name>
    <name evidence="7" type="ORF">CleRT_00290</name>
</gene>
<comment type="similarity">
    <text evidence="1">Belongs to the ParB family.</text>
</comment>
<evidence type="ECO:0000259" key="6">
    <source>
        <dbReference type="SMART" id="SM00470"/>
    </source>
</evidence>
<dbReference type="InterPro" id="IPR003115">
    <property type="entry name" value="ParB_N"/>
</dbReference>
<dbReference type="PANTHER" id="PTHR33375">
    <property type="entry name" value="CHROMOSOME-PARTITIONING PROTEIN PARB-RELATED"/>
    <property type="match status" value="1"/>
</dbReference>
<dbReference type="InterPro" id="IPR041468">
    <property type="entry name" value="HTH_ParB/Spo0J"/>
</dbReference>
<dbReference type="InterPro" id="IPR057240">
    <property type="entry name" value="ParB_dimer_C"/>
</dbReference>
<accession>A0ABN4HS78</accession>
<evidence type="ECO:0000256" key="3">
    <source>
        <dbReference type="ARBA" id="ARBA00022829"/>
    </source>
</evidence>
<dbReference type="Proteomes" id="UP000063965">
    <property type="component" value="Chromosome"/>
</dbReference>
<comment type="function">
    <text evidence="5">Involved in chromosome partition. Localize to both poles of the predivisional cell following completion of DNA replication. Binds to the DNA origin of replication.</text>
</comment>
<dbReference type="SMART" id="SM00470">
    <property type="entry name" value="ParB"/>
    <property type="match status" value="1"/>
</dbReference>
<keyword evidence="3" id="KW-0159">Chromosome partition</keyword>
<dbReference type="Gene3D" id="3.90.1530.30">
    <property type="match status" value="1"/>
</dbReference>
<organism evidence="7 8">
    <name type="scientific">Candidatus Coxiella mudrowiae</name>
    <dbReference type="NCBI Taxonomy" id="2054173"/>
    <lineage>
        <taxon>Bacteria</taxon>
        <taxon>Pseudomonadati</taxon>
        <taxon>Pseudomonadota</taxon>
        <taxon>Gammaproteobacteria</taxon>
        <taxon>Legionellales</taxon>
        <taxon>Coxiellaceae</taxon>
        <taxon>Coxiella</taxon>
    </lineage>
</organism>
<keyword evidence="8" id="KW-1185">Reference proteome</keyword>
<dbReference type="Gene3D" id="1.10.10.2830">
    <property type="match status" value="1"/>
</dbReference>
<proteinExistence type="inferred from homology"/>
<dbReference type="SUPFAM" id="SSF110849">
    <property type="entry name" value="ParB/Sulfiredoxin"/>
    <property type="match status" value="1"/>
</dbReference>
<sequence length="290" mass="32403">MTQKRGLGRALSELGLNELLTDINYSSASFSQNSELKKLSIEKIQPGRYQPRQHINKEALKELASSIRSQGIIQPIVVRSLGTHYEIIAGERRWRAAQLAGLKEIPVVIRSISDQAAIAISLIENIQRQNLNVIEEGVALQRLLNEFSMTHQEVAEAVGKSRASVTNLLRLLKLNSDVRQLLEEGHLNMGHARALLAVEEGVRQSNIAKDIVNKGLSVRETEKLIRQLQENGKSQILRTFSDPDVARLQKDLSDKLGATVAIRHNPKGKGKLIIHYNSTDELEGILERIR</sequence>
<evidence type="ECO:0000256" key="1">
    <source>
        <dbReference type="ARBA" id="ARBA00006295"/>
    </source>
</evidence>
<dbReference type="CDD" id="cd16393">
    <property type="entry name" value="SPO0J_N"/>
    <property type="match status" value="1"/>
</dbReference>
<dbReference type="EMBL" id="CP011126">
    <property type="protein sequence ID" value="AKQ33148.1"/>
    <property type="molecule type" value="Genomic_DNA"/>
</dbReference>
<keyword evidence="4" id="KW-0238">DNA-binding</keyword>
<feature type="domain" description="ParB-like N-terminal" evidence="6">
    <location>
        <begin position="37"/>
        <end position="126"/>
    </location>
</feature>
<dbReference type="NCBIfam" id="TIGR00180">
    <property type="entry name" value="parB_part"/>
    <property type="match status" value="1"/>
</dbReference>
<dbReference type="Pfam" id="PF02195">
    <property type="entry name" value="ParB_N"/>
    <property type="match status" value="1"/>
</dbReference>
<dbReference type="Pfam" id="PF17762">
    <property type="entry name" value="HTH_ParB"/>
    <property type="match status" value="1"/>
</dbReference>
<evidence type="ECO:0000256" key="4">
    <source>
        <dbReference type="ARBA" id="ARBA00023125"/>
    </source>
</evidence>
<dbReference type="Pfam" id="PF23552">
    <property type="entry name" value="ParB_C"/>
    <property type="match status" value="1"/>
</dbReference>
<evidence type="ECO:0000256" key="2">
    <source>
        <dbReference type="ARBA" id="ARBA00022372"/>
    </source>
</evidence>
<evidence type="ECO:0000256" key="5">
    <source>
        <dbReference type="ARBA" id="ARBA00025472"/>
    </source>
</evidence>
<dbReference type="InterPro" id="IPR036086">
    <property type="entry name" value="ParB/Sulfiredoxin_sf"/>
</dbReference>
<evidence type="ECO:0000313" key="8">
    <source>
        <dbReference type="Proteomes" id="UP000063965"/>
    </source>
</evidence>
<evidence type="ECO:0000313" key="7">
    <source>
        <dbReference type="EMBL" id="AKQ33148.1"/>
    </source>
</evidence>
<name>A0ABN4HS78_9COXI</name>
<dbReference type="PANTHER" id="PTHR33375:SF1">
    <property type="entry name" value="CHROMOSOME-PARTITIONING PROTEIN PARB-RELATED"/>
    <property type="match status" value="1"/>
</dbReference>
<protein>
    <recommendedName>
        <fullName evidence="2">Probable chromosome-partitioning protein ParB</fullName>
    </recommendedName>
</protein>